<evidence type="ECO:0000313" key="1">
    <source>
        <dbReference type="EMBL" id="TYA69808.1"/>
    </source>
</evidence>
<sequence length="104" mass="11927">MGYIICKIHGGNVASLISEYHAEKINKMEESIDFEIITIEVLDKKGLFNGHYIVDPTLVNEIGIKESKIDVESELEKYEMMFDKLSPICPKCLNNYLKKNKTTQ</sequence>
<organism evidence="1 2">
    <name type="scientific">Seonamhaeicola marinus</name>
    <dbReference type="NCBI Taxonomy" id="1912246"/>
    <lineage>
        <taxon>Bacteria</taxon>
        <taxon>Pseudomonadati</taxon>
        <taxon>Bacteroidota</taxon>
        <taxon>Flavobacteriia</taxon>
        <taxon>Flavobacteriales</taxon>
        <taxon>Flavobacteriaceae</taxon>
    </lineage>
</organism>
<evidence type="ECO:0000313" key="2">
    <source>
        <dbReference type="Proteomes" id="UP000323930"/>
    </source>
</evidence>
<protein>
    <submittedName>
        <fullName evidence="1">Uncharacterized protein</fullName>
    </submittedName>
</protein>
<dbReference type="EMBL" id="VSDQ01000729">
    <property type="protein sequence ID" value="TYA69808.1"/>
    <property type="molecule type" value="Genomic_DNA"/>
</dbReference>
<reference evidence="1 2" key="1">
    <citation type="submission" date="2019-08" db="EMBL/GenBank/DDBJ databases">
        <title>Seonamhaeicola sediminis sp. nov., isolated from marine sediment.</title>
        <authorList>
            <person name="Cao W.R."/>
        </authorList>
    </citation>
    <scope>NUCLEOTIDE SEQUENCE [LARGE SCALE GENOMIC DNA]</scope>
    <source>
        <strain evidence="1 2">B011</strain>
    </source>
</reference>
<proteinExistence type="predicted"/>
<keyword evidence="2" id="KW-1185">Reference proteome</keyword>
<dbReference type="Proteomes" id="UP000323930">
    <property type="component" value="Unassembled WGS sequence"/>
</dbReference>
<dbReference type="AlphaFoldDB" id="A0A5D0HEM1"/>
<comment type="caution">
    <text evidence="1">The sequence shown here is derived from an EMBL/GenBank/DDBJ whole genome shotgun (WGS) entry which is preliminary data.</text>
</comment>
<gene>
    <name evidence="1" type="ORF">FUA24_21165</name>
</gene>
<accession>A0A5D0HEM1</accession>
<name>A0A5D0HEM1_9FLAO</name>